<dbReference type="SUPFAM" id="SSF52972">
    <property type="entry name" value="ITPase-like"/>
    <property type="match status" value="1"/>
</dbReference>
<evidence type="ECO:0000256" key="1">
    <source>
        <dbReference type="ARBA" id="ARBA00008023"/>
    </source>
</evidence>
<dbReference type="Pfam" id="PF01725">
    <property type="entry name" value="Ham1p_like"/>
    <property type="match status" value="1"/>
</dbReference>
<keyword evidence="2" id="KW-0378">Hydrolase</keyword>
<dbReference type="PANTHER" id="PTHR11067:SF9">
    <property type="entry name" value="INOSINE TRIPHOSPHATE PYROPHOSPHATASE"/>
    <property type="match status" value="1"/>
</dbReference>
<dbReference type="Ensembl" id="ENSCAFT00030045841.1">
    <property type="protein sequence ID" value="ENSCAFP00030040050.1"/>
    <property type="gene ID" value="ENSCAFG00030024843.1"/>
</dbReference>
<dbReference type="Gene3D" id="3.90.950.10">
    <property type="match status" value="1"/>
</dbReference>
<evidence type="ECO:0000256" key="3">
    <source>
        <dbReference type="SAM" id="MobiDB-lite"/>
    </source>
</evidence>
<evidence type="ECO:0000313" key="5">
    <source>
        <dbReference type="Proteomes" id="UP000694429"/>
    </source>
</evidence>
<dbReference type="AlphaFoldDB" id="A0A8C0RT55"/>
<proteinExistence type="inferred from homology"/>
<evidence type="ECO:0000313" key="4">
    <source>
        <dbReference type="Ensembl" id="ENSCAFP00030040050.1"/>
    </source>
</evidence>
<feature type="compositionally biased region" description="Gly residues" evidence="3">
    <location>
        <begin position="340"/>
        <end position="349"/>
    </location>
</feature>
<feature type="region of interest" description="Disordered" evidence="3">
    <location>
        <begin position="337"/>
        <end position="359"/>
    </location>
</feature>
<comment type="similarity">
    <text evidence="1">Belongs to the HAM1 NTPase family.</text>
</comment>
<evidence type="ECO:0000256" key="2">
    <source>
        <dbReference type="ARBA" id="ARBA00022801"/>
    </source>
</evidence>
<protein>
    <submittedName>
        <fullName evidence="4">Inosine triphosphatase</fullName>
    </submittedName>
</protein>
<dbReference type="Proteomes" id="UP000694429">
    <property type="component" value="Chromosome 24"/>
</dbReference>
<dbReference type="GO" id="GO:0009143">
    <property type="term" value="P:nucleoside triphosphate catabolic process"/>
    <property type="evidence" value="ECO:0007669"/>
    <property type="project" value="InterPro"/>
</dbReference>
<organism evidence="4 5">
    <name type="scientific">Canis lupus familiaris</name>
    <name type="common">Dog</name>
    <name type="synonym">Canis familiaris</name>
    <dbReference type="NCBI Taxonomy" id="9615"/>
    <lineage>
        <taxon>Eukaryota</taxon>
        <taxon>Metazoa</taxon>
        <taxon>Chordata</taxon>
        <taxon>Craniata</taxon>
        <taxon>Vertebrata</taxon>
        <taxon>Euteleostomi</taxon>
        <taxon>Mammalia</taxon>
        <taxon>Eutheria</taxon>
        <taxon>Laurasiatheria</taxon>
        <taxon>Carnivora</taxon>
        <taxon>Caniformia</taxon>
        <taxon>Canidae</taxon>
        <taxon>Canis</taxon>
    </lineage>
</organism>
<dbReference type="GO" id="GO:0047429">
    <property type="term" value="F:nucleoside triphosphate diphosphatase activity"/>
    <property type="evidence" value="ECO:0007669"/>
    <property type="project" value="InterPro"/>
</dbReference>
<dbReference type="CDD" id="cd00515">
    <property type="entry name" value="HAM1"/>
    <property type="match status" value="1"/>
</dbReference>
<name>A0A8C0RT55_CANLF</name>
<reference evidence="4" key="2">
    <citation type="submission" date="2025-08" db="UniProtKB">
        <authorList>
            <consortium name="Ensembl"/>
        </authorList>
    </citation>
    <scope>IDENTIFICATION</scope>
</reference>
<sequence>MVSTRSTASLGKTPPFRRRRNPKFLLLGILWLALRTGVAGPSSLLALGAPGCSSGAPQGLSREAGCPAFPGLGPYAGSCAARFRVSGSACHSRQRASGGSAWSSESAWRPPWRGKRSCLSPGTPRSWRRSFRFWEISFHALWWHRKLTCRSTRESLMRFPYRSVRKQLARKWFLEKLKPEGLHQLLAGFEDKSAYALCTFAFSTGDPSEPVRLFRGQTSGRIVVPRGCRDFGWDPCFQPDGYEQTYAEMPKAKKNAISHRFRALLELQKYFGSLTPLDPNSSGKAQSPLEELHDQTEVEDGIKHEKETVPQARPRVEGVEVQIVVVTDATNYCRQQDKGAGQGVLGPGTSGATSPPPQVPPHLGCREPGARWSAAPPAAAQRRGRIGGLRCSAPLWSSAHLRQWGVRGTLQPRGYPHTPTASRPSPMAPFVFSSLRDPKAMVGSRQAK</sequence>
<dbReference type="InterPro" id="IPR002637">
    <property type="entry name" value="RdgB/HAM1"/>
</dbReference>
<reference evidence="4" key="1">
    <citation type="submission" date="2019-03" db="EMBL/GenBank/DDBJ databases">
        <authorList>
            <person name="Warren W.C."/>
            <person name="Johnson G.S."/>
        </authorList>
    </citation>
    <scope>NUCLEOTIDE SEQUENCE [LARGE SCALE GENOMIC DNA]</scope>
    <source>
        <strain evidence="4">Basenji</strain>
    </source>
</reference>
<dbReference type="InterPro" id="IPR029001">
    <property type="entry name" value="ITPase-like_fam"/>
</dbReference>
<dbReference type="PANTHER" id="PTHR11067">
    <property type="entry name" value="INOSINE TRIPHOSPHATE PYROPHOSPHATASE/HAM1 PROTEIN"/>
    <property type="match status" value="1"/>
</dbReference>
<accession>A0A8C0RT55</accession>